<dbReference type="Gene3D" id="1.10.555.10">
    <property type="entry name" value="Rho GTPase activation protein"/>
    <property type="match status" value="1"/>
</dbReference>
<sequence>MDSKNLATVFAPNILHCIKQNSKNFIEDNPEERSDVINVVKILIDHYKYVYSVSAELMNEIYLHIMDSYPNKLDLLLSKKDTNSRADDFRREKAKAKKSIGTGKGREEIYVSKWFAFTRMAFLLDKDKPRTTINSSEENDYSKNNYICEETVTEEFSTNEPETTNLKYTEGEEIQEQPLANKDTPKASTSGPPKKQLNKRKKPNEIEDSKISQALGILKNAASNSELKGDECGVYGQHVAHKLRSYSKKLELLYSITSAISYLKLIWGNMMLRNQKTPQHIKHSMQTLGYLEVPL</sequence>
<organism evidence="3 4">
    <name type="scientific">Brassicogethes aeneus</name>
    <name type="common">Rape pollen beetle</name>
    <name type="synonym">Meligethes aeneus</name>
    <dbReference type="NCBI Taxonomy" id="1431903"/>
    <lineage>
        <taxon>Eukaryota</taxon>
        <taxon>Metazoa</taxon>
        <taxon>Ecdysozoa</taxon>
        <taxon>Arthropoda</taxon>
        <taxon>Hexapoda</taxon>
        <taxon>Insecta</taxon>
        <taxon>Pterygota</taxon>
        <taxon>Neoptera</taxon>
        <taxon>Endopterygota</taxon>
        <taxon>Coleoptera</taxon>
        <taxon>Polyphaga</taxon>
        <taxon>Cucujiformia</taxon>
        <taxon>Nitidulidae</taxon>
        <taxon>Meligethinae</taxon>
        <taxon>Brassicogethes</taxon>
    </lineage>
</organism>
<keyword evidence="1" id="KW-0343">GTPase activation</keyword>
<dbReference type="AlphaFoldDB" id="A0A9P0BDN6"/>
<evidence type="ECO:0000313" key="3">
    <source>
        <dbReference type="EMBL" id="CAH0560548.1"/>
    </source>
</evidence>
<dbReference type="PANTHER" id="PTHR12635:SF7">
    <property type="entry name" value="RHO GTPASE ACTIVATING PROTEIN 6-RELATED"/>
    <property type="match status" value="1"/>
</dbReference>
<gene>
    <name evidence="3" type="ORF">MELIAE_LOCUS10283</name>
</gene>
<proteinExistence type="predicted"/>
<evidence type="ECO:0000313" key="4">
    <source>
        <dbReference type="Proteomes" id="UP001154078"/>
    </source>
</evidence>
<dbReference type="EMBL" id="OV121138">
    <property type="protein sequence ID" value="CAH0560548.1"/>
    <property type="molecule type" value="Genomic_DNA"/>
</dbReference>
<dbReference type="InterPro" id="IPR008936">
    <property type="entry name" value="Rho_GTPase_activation_prot"/>
</dbReference>
<name>A0A9P0BDN6_BRAAE</name>
<dbReference type="PANTHER" id="PTHR12635">
    <property type="entry name" value="RHO-GTPASE-ACTIVATING PROTEIN 6 FAMILY MEMBER"/>
    <property type="match status" value="1"/>
</dbReference>
<dbReference type="GO" id="GO:0005096">
    <property type="term" value="F:GTPase activator activity"/>
    <property type="evidence" value="ECO:0007669"/>
    <property type="project" value="UniProtKB-KW"/>
</dbReference>
<evidence type="ECO:0000256" key="1">
    <source>
        <dbReference type="ARBA" id="ARBA00022468"/>
    </source>
</evidence>
<dbReference type="OrthoDB" id="7408914at2759"/>
<accession>A0A9P0BDN6</accession>
<keyword evidence="4" id="KW-1185">Reference proteome</keyword>
<dbReference type="SUPFAM" id="SSF48350">
    <property type="entry name" value="GTPase activation domain, GAP"/>
    <property type="match status" value="1"/>
</dbReference>
<feature type="region of interest" description="Disordered" evidence="2">
    <location>
        <begin position="171"/>
        <end position="209"/>
    </location>
</feature>
<protein>
    <recommendedName>
        <fullName evidence="5">Rho-GAP domain-containing protein</fullName>
    </recommendedName>
</protein>
<dbReference type="InterPro" id="IPR037863">
    <property type="entry name" value="RHOGAP6/36"/>
</dbReference>
<evidence type="ECO:0008006" key="5">
    <source>
        <dbReference type="Google" id="ProtNLM"/>
    </source>
</evidence>
<dbReference type="Proteomes" id="UP001154078">
    <property type="component" value="Chromosome 7"/>
</dbReference>
<evidence type="ECO:0000256" key="2">
    <source>
        <dbReference type="SAM" id="MobiDB-lite"/>
    </source>
</evidence>
<reference evidence="3" key="1">
    <citation type="submission" date="2021-12" db="EMBL/GenBank/DDBJ databases">
        <authorList>
            <person name="King R."/>
        </authorList>
    </citation>
    <scope>NUCLEOTIDE SEQUENCE</scope>
</reference>